<dbReference type="Proteomes" id="UP001189429">
    <property type="component" value="Unassembled WGS sequence"/>
</dbReference>
<accession>A0ABN9VN68</accession>
<protein>
    <submittedName>
        <fullName evidence="1">Uncharacterized protein</fullName>
    </submittedName>
</protein>
<keyword evidence="2" id="KW-1185">Reference proteome</keyword>
<reference evidence="1" key="1">
    <citation type="submission" date="2023-10" db="EMBL/GenBank/DDBJ databases">
        <authorList>
            <person name="Chen Y."/>
            <person name="Shah S."/>
            <person name="Dougan E. K."/>
            <person name="Thang M."/>
            <person name="Chan C."/>
        </authorList>
    </citation>
    <scope>NUCLEOTIDE SEQUENCE [LARGE SCALE GENOMIC DNA]</scope>
</reference>
<name>A0ABN9VN68_9DINO</name>
<comment type="caution">
    <text evidence="1">The sequence shown here is derived from an EMBL/GenBank/DDBJ whole genome shotgun (WGS) entry which is preliminary data.</text>
</comment>
<evidence type="ECO:0000313" key="2">
    <source>
        <dbReference type="Proteomes" id="UP001189429"/>
    </source>
</evidence>
<gene>
    <name evidence="1" type="ORF">PCOR1329_LOCUS59612</name>
</gene>
<sequence length="651" mass="71766">MLGPASSSEVAPLSHGVGASATTGTDAASANVAKLVQAGDCGEEVPNGQYLRLFRNPQTNVPTVVHTMTLEQATFPEASWRIIVDEDGWGAVEDTDGVLEAVALEDRFNNVLLQHEDGSFHVQVMSEGKVAQQFSLSKKMEQFIDVTLRIPMGPMLLEAELKFALLSWPRSGFRFFASAHELYDALNLQSFSKQRSKWSYASFGSWHRFVGELLGNADHHVLPSAHASQSEDVNILRPQHGLPLFEGSYFSSAALLALLARWAGASPAKGGLKGDRDRGASKDLLDGLLLSALAMPEATLPVYLDQAWVPKWPAKDADPDGYLPLGVDGSVHLRALLAPPLSNFKVARDWHRALQKQLNAEIPEKLPVGSVLRLLAGSVALRSLFAQAVWALARHLEYATFWSYKKGPCNERCVQAHAKQIEQVLDQPHALRRELLRYVGGMRLATETVTAFSMSVDKAQIGRVGLLNGIMALPNNVGMILVPQVCVPFKSAEKATDRHSRAVKRAAQCQRARAWLKRDTAHEKDQPGWKTRKRQRISTQTWLEKVDNQLRCSTSLPGLVFIEPVLGDGAWDASVWSQWPRCVLSSDQGGDGLSAIHAALYKEDLELNIWPFWDWCRGANRDVIATFTSGSDFNGLPRERRLGNPVVQDIV</sequence>
<dbReference type="EMBL" id="CAUYUJ010017437">
    <property type="protein sequence ID" value="CAK0874818.1"/>
    <property type="molecule type" value="Genomic_DNA"/>
</dbReference>
<evidence type="ECO:0000313" key="1">
    <source>
        <dbReference type="EMBL" id="CAK0874818.1"/>
    </source>
</evidence>
<proteinExistence type="predicted"/>
<organism evidence="1 2">
    <name type="scientific">Prorocentrum cordatum</name>
    <dbReference type="NCBI Taxonomy" id="2364126"/>
    <lineage>
        <taxon>Eukaryota</taxon>
        <taxon>Sar</taxon>
        <taxon>Alveolata</taxon>
        <taxon>Dinophyceae</taxon>
        <taxon>Prorocentrales</taxon>
        <taxon>Prorocentraceae</taxon>
        <taxon>Prorocentrum</taxon>
    </lineage>
</organism>